<dbReference type="PANTHER" id="PTHR42928">
    <property type="entry name" value="TRICARBOXYLATE-BINDING PROTEIN"/>
    <property type="match status" value="1"/>
</dbReference>
<keyword evidence="4" id="KW-1185">Reference proteome</keyword>
<evidence type="ECO:0000256" key="2">
    <source>
        <dbReference type="SAM" id="SignalP"/>
    </source>
</evidence>
<dbReference type="InterPro" id="IPR005064">
    <property type="entry name" value="BUG"/>
</dbReference>
<dbReference type="KEGG" id="vei:Veis_0522"/>
<evidence type="ECO:0000256" key="1">
    <source>
        <dbReference type="ARBA" id="ARBA00006987"/>
    </source>
</evidence>
<dbReference type="Gene3D" id="3.40.190.150">
    <property type="entry name" value="Bordetella uptake gene, domain 1"/>
    <property type="match status" value="1"/>
</dbReference>
<dbReference type="AlphaFoldDB" id="A1WF99"/>
<dbReference type="EMBL" id="CP000542">
    <property type="protein sequence ID" value="ABM56306.1"/>
    <property type="molecule type" value="Genomic_DNA"/>
</dbReference>
<evidence type="ECO:0000313" key="3">
    <source>
        <dbReference type="EMBL" id="ABM56306.1"/>
    </source>
</evidence>
<protein>
    <submittedName>
        <fullName evidence="3">Uncharacterized protein UPF0065</fullName>
    </submittedName>
</protein>
<feature type="chain" id="PRO_5002640370" evidence="2">
    <location>
        <begin position="25"/>
        <end position="324"/>
    </location>
</feature>
<dbReference type="PROSITE" id="PS51257">
    <property type="entry name" value="PROKAR_LIPOPROTEIN"/>
    <property type="match status" value="1"/>
</dbReference>
<dbReference type="PIRSF" id="PIRSF017082">
    <property type="entry name" value="YflP"/>
    <property type="match status" value="1"/>
</dbReference>
<dbReference type="PANTHER" id="PTHR42928:SF5">
    <property type="entry name" value="BLR1237 PROTEIN"/>
    <property type="match status" value="1"/>
</dbReference>
<gene>
    <name evidence="3" type="ordered locus">Veis_0522</name>
</gene>
<dbReference type="Gene3D" id="3.40.190.10">
    <property type="entry name" value="Periplasmic binding protein-like II"/>
    <property type="match status" value="1"/>
</dbReference>
<accession>A1WF99</accession>
<dbReference type="InterPro" id="IPR042100">
    <property type="entry name" value="Bug_dom1"/>
</dbReference>
<dbReference type="OrthoDB" id="8678477at2"/>
<organism evidence="3 4">
    <name type="scientific">Verminephrobacter eiseniae (strain EF01-2)</name>
    <dbReference type="NCBI Taxonomy" id="391735"/>
    <lineage>
        <taxon>Bacteria</taxon>
        <taxon>Pseudomonadati</taxon>
        <taxon>Pseudomonadota</taxon>
        <taxon>Betaproteobacteria</taxon>
        <taxon>Burkholderiales</taxon>
        <taxon>Comamonadaceae</taxon>
        <taxon>Verminephrobacter</taxon>
    </lineage>
</organism>
<comment type="similarity">
    <text evidence="1">Belongs to the UPF0065 (bug) family.</text>
</comment>
<dbReference type="RefSeq" id="WP_011808321.1">
    <property type="nucleotide sequence ID" value="NC_008786.1"/>
</dbReference>
<reference evidence="4" key="1">
    <citation type="submission" date="2006-12" db="EMBL/GenBank/DDBJ databases">
        <title>Complete sequence of chromosome 1 of Verminephrobacter eiseniae EF01-2.</title>
        <authorList>
            <person name="Copeland A."/>
            <person name="Lucas S."/>
            <person name="Lapidus A."/>
            <person name="Barry K."/>
            <person name="Detter J.C."/>
            <person name="Glavina del Rio T."/>
            <person name="Dalin E."/>
            <person name="Tice H."/>
            <person name="Pitluck S."/>
            <person name="Chertkov O."/>
            <person name="Brettin T."/>
            <person name="Bruce D."/>
            <person name="Han C."/>
            <person name="Tapia R."/>
            <person name="Gilna P."/>
            <person name="Schmutz J."/>
            <person name="Larimer F."/>
            <person name="Land M."/>
            <person name="Hauser L."/>
            <person name="Kyrpides N."/>
            <person name="Kim E."/>
            <person name="Stahl D."/>
            <person name="Richardson P."/>
        </authorList>
    </citation>
    <scope>NUCLEOTIDE SEQUENCE [LARGE SCALE GENOMIC DNA]</scope>
    <source>
        <strain evidence="4">EF01-2</strain>
    </source>
</reference>
<name>A1WF99_VEREI</name>
<dbReference type="CDD" id="cd13578">
    <property type="entry name" value="PBP2_Bug27"/>
    <property type="match status" value="1"/>
</dbReference>
<proteinExistence type="inferred from homology"/>
<dbReference type="Proteomes" id="UP000000374">
    <property type="component" value="Chromosome"/>
</dbReference>
<dbReference type="eggNOG" id="COG3181">
    <property type="taxonomic scope" value="Bacteria"/>
</dbReference>
<dbReference type="STRING" id="391735.Veis_0522"/>
<keyword evidence="2" id="KW-0732">Signal</keyword>
<evidence type="ECO:0000313" key="4">
    <source>
        <dbReference type="Proteomes" id="UP000000374"/>
    </source>
</evidence>
<dbReference type="GeneID" id="76459225"/>
<dbReference type="HOGENOM" id="CLU_045683_0_0_4"/>
<dbReference type="Pfam" id="PF03401">
    <property type="entry name" value="TctC"/>
    <property type="match status" value="1"/>
</dbReference>
<dbReference type="SUPFAM" id="SSF53850">
    <property type="entry name" value="Periplasmic binding protein-like II"/>
    <property type="match status" value="1"/>
</dbReference>
<feature type="signal peptide" evidence="2">
    <location>
        <begin position="1"/>
        <end position="24"/>
    </location>
</feature>
<sequence length="324" mass="34489">MIRRTFASGLLCSACAALACAASAQDGFPDRPMRIIVPFAVGGNTDVLARLFSQKLGALLKTSITVENKTGSGSVLGTDAVAKAPADGYTLLLGTSSHAINAALYPKLPYDSRKDFAFISMIAQVPMVLSVHPRVPATNPKELIALLRANPGKYSFASSGNGGSLHMAVELLKFQEQFDALHIPYRGAGPALTDTVAGQVDFIIDPVTTSAPFVKSGKLRALAVTTAQRSPVLPDLPTMQEAGFPNYETSTWNLLMAPAGTPAPVITRLSAALHSIAQDADFTRRLVDMGVIPLHMTPSETRRHVERETGQWARVIQSAGIRPE</sequence>